<dbReference type="SMART" id="SM00116">
    <property type="entry name" value="CBS"/>
    <property type="match status" value="2"/>
</dbReference>
<dbReference type="InterPro" id="IPR046342">
    <property type="entry name" value="CBS_dom_sf"/>
</dbReference>
<dbReference type="PROSITE" id="PS51371">
    <property type="entry name" value="CBS"/>
    <property type="match status" value="2"/>
</dbReference>
<proteinExistence type="predicted"/>
<dbReference type="Pfam" id="PF04972">
    <property type="entry name" value="BON"/>
    <property type="match status" value="1"/>
</dbReference>
<dbReference type="Gene3D" id="3.30.1340.30">
    <property type="match status" value="1"/>
</dbReference>
<dbReference type="InterPro" id="IPR017080">
    <property type="entry name" value="UCP036990_CBS_BON"/>
</dbReference>
<keyword evidence="6" id="KW-1185">Reference proteome</keyword>
<evidence type="ECO:0000313" key="6">
    <source>
        <dbReference type="Proteomes" id="UP000320876"/>
    </source>
</evidence>
<gene>
    <name evidence="5" type="ORF">FB471_0978</name>
</gene>
<protein>
    <submittedName>
        <fullName evidence="5">BON domain-containing protein</fullName>
    </submittedName>
</protein>
<evidence type="ECO:0000256" key="1">
    <source>
        <dbReference type="ARBA" id="ARBA00023122"/>
    </source>
</evidence>
<dbReference type="PANTHER" id="PTHR43080:SF29">
    <property type="entry name" value="OS02G0818000 PROTEIN"/>
    <property type="match status" value="1"/>
</dbReference>
<evidence type="ECO:0000259" key="3">
    <source>
        <dbReference type="PROSITE" id="PS50914"/>
    </source>
</evidence>
<name>A0A542DE06_AMYCI</name>
<evidence type="ECO:0000256" key="2">
    <source>
        <dbReference type="PROSITE-ProRule" id="PRU00703"/>
    </source>
</evidence>
<feature type="domain" description="CBS" evidence="4">
    <location>
        <begin position="93"/>
        <end position="148"/>
    </location>
</feature>
<dbReference type="PANTHER" id="PTHR43080">
    <property type="entry name" value="CBS DOMAIN-CONTAINING PROTEIN CBSX3, MITOCHONDRIAL"/>
    <property type="match status" value="1"/>
</dbReference>
<evidence type="ECO:0000313" key="5">
    <source>
        <dbReference type="EMBL" id="TQJ01304.1"/>
    </source>
</evidence>
<dbReference type="PIRSF" id="PIRSF036990">
    <property type="entry name" value="UCP036990_CBS_BON"/>
    <property type="match status" value="1"/>
</dbReference>
<dbReference type="AlphaFoldDB" id="A0A542DE06"/>
<dbReference type="OrthoDB" id="3626971at2"/>
<accession>A0A542DE06</accession>
<evidence type="ECO:0000259" key="4">
    <source>
        <dbReference type="PROSITE" id="PS51371"/>
    </source>
</evidence>
<dbReference type="EMBL" id="VFML01000001">
    <property type="protein sequence ID" value="TQJ01304.1"/>
    <property type="molecule type" value="Genomic_DNA"/>
</dbReference>
<dbReference type="Proteomes" id="UP000320876">
    <property type="component" value="Unassembled WGS sequence"/>
</dbReference>
<dbReference type="InterPro" id="IPR000644">
    <property type="entry name" value="CBS_dom"/>
</dbReference>
<feature type="domain" description="BON" evidence="3">
    <location>
        <begin position="145"/>
        <end position="214"/>
    </location>
</feature>
<sequence length="223" mass="24977">MRNPTVATVMTKHPRTVRPETGFKEIAETLADQQISAVPVVDDDGTPVGVVSEADLLAKEQRCEHDPRAHWLTSHAERDRRRKAEGSTARDLMTTPVHTVEEHVELPVAARLLARTGLRRLFVVREGKLVGVLSRRDVLTVFLRSDEQLRSDIEHEVFQRALGADPHSIRISVRNGTVTLLGRLGNRTEVATAGRLAALMPGVVGVRNRMDFVWDEPTSRRHR</sequence>
<dbReference type="CDD" id="cd04586">
    <property type="entry name" value="CBS_pair_BON_assoc"/>
    <property type="match status" value="1"/>
</dbReference>
<comment type="caution">
    <text evidence="5">The sequence shown here is derived from an EMBL/GenBank/DDBJ whole genome shotgun (WGS) entry which is preliminary data.</text>
</comment>
<organism evidence="5 6">
    <name type="scientific">Amycolatopsis cihanbeyliensis</name>
    <dbReference type="NCBI Taxonomy" id="1128664"/>
    <lineage>
        <taxon>Bacteria</taxon>
        <taxon>Bacillati</taxon>
        <taxon>Actinomycetota</taxon>
        <taxon>Actinomycetes</taxon>
        <taxon>Pseudonocardiales</taxon>
        <taxon>Pseudonocardiaceae</taxon>
        <taxon>Amycolatopsis</taxon>
    </lineage>
</organism>
<dbReference type="Pfam" id="PF00571">
    <property type="entry name" value="CBS"/>
    <property type="match status" value="2"/>
</dbReference>
<feature type="domain" description="CBS" evidence="4">
    <location>
        <begin position="10"/>
        <end position="67"/>
    </location>
</feature>
<dbReference type="RefSeq" id="WP_141996133.1">
    <property type="nucleotide sequence ID" value="NZ_VFML01000001.1"/>
</dbReference>
<keyword evidence="1 2" id="KW-0129">CBS domain</keyword>
<reference evidence="5 6" key="1">
    <citation type="submission" date="2019-06" db="EMBL/GenBank/DDBJ databases">
        <title>Sequencing the genomes of 1000 actinobacteria strains.</title>
        <authorList>
            <person name="Klenk H.-P."/>
        </authorList>
    </citation>
    <scope>NUCLEOTIDE SEQUENCE [LARGE SCALE GENOMIC DNA]</scope>
    <source>
        <strain evidence="5 6">DSM 45679</strain>
    </source>
</reference>
<dbReference type="SUPFAM" id="SSF54631">
    <property type="entry name" value="CBS-domain pair"/>
    <property type="match status" value="1"/>
</dbReference>
<dbReference type="PROSITE" id="PS50914">
    <property type="entry name" value="BON"/>
    <property type="match status" value="1"/>
</dbReference>
<dbReference type="Gene3D" id="3.10.580.10">
    <property type="entry name" value="CBS-domain"/>
    <property type="match status" value="1"/>
</dbReference>
<dbReference type="InterPro" id="IPR007055">
    <property type="entry name" value="BON_dom"/>
</dbReference>
<dbReference type="InterPro" id="IPR051257">
    <property type="entry name" value="Diverse_CBS-Domain"/>
</dbReference>